<evidence type="ECO:0000256" key="2">
    <source>
        <dbReference type="ARBA" id="ARBA00022670"/>
    </source>
</evidence>
<proteinExistence type="inferred from homology"/>
<evidence type="ECO:0000256" key="3">
    <source>
        <dbReference type="ARBA" id="ARBA00022801"/>
    </source>
</evidence>
<evidence type="ECO:0000256" key="4">
    <source>
        <dbReference type="ARBA" id="ARBA00022807"/>
    </source>
</evidence>
<comment type="caution">
    <text evidence="6">The sequence shown here is derived from an EMBL/GenBank/DDBJ whole genome shotgun (WGS) entry which is preliminary data.</text>
</comment>
<evidence type="ECO:0000259" key="5">
    <source>
        <dbReference type="PROSITE" id="PS51935"/>
    </source>
</evidence>
<keyword evidence="3" id="KW-0378">Hydrolase</keyword>
<dbReference type="SUPFAM" id="SSF54001">
    <property type="entry name" value="Cysteine proteinases"/>
    <property type="match status" value="1"/>
</dbReference>
<name>A0ABW2IJ78_9PROT</name>
<dbReference type="NCBIfam" id="TIGR02219">
    <property type="entry name" value="phage_NlpC_fam"/>
    <property type="match status" value="1"/>
</dbReference>
<keyword evidence="7" id="KW-1185">Reference proteome</keyword>
<reference evidence="7" key="1">
    <citation type="journal article" date="2019" name="Int. J. Syst. Evol. Microbiol.">
        <title>The Global Catalogue of Microorganisms (GCM) 10K type strain sequencing project: providing services to taxonomists for standard genome sequencing and annotation.</title>
        <authorList>
            <consortium name="The Broad Institute Genomics Platform"/>
            <consortium name="The Broad Institute Genome Sequencing Center for Infectious Disease"/>
            <person name="Wu L."/>
            <person name="Ma J."/>
        </authorList>
    </citation>
    <scope>NUCLEOTIDE SEQUENCE [LARGE SCALE GENOMIC DNA]</scope>
    <source>
        <strain evidence="7">CCUG 51308</strain>
    </source>
</reference>
<dbReference type="PROSITE" id="PS51935">
    <property type="entry name" value="NLPC_P60"/>
    <property type="match status" value="1"/>
</dbReference>
<comment type="similarity">
    <text evidence="1">Belongs to the peptidase C40 family.</text>
</comment>
<dbReference type="InterPro" id="IPR011929">
    <property type="entry name" value="Phage_pept_NlpC/P60"/>
</dbReference>
<feature type="domain" description="NlpC/P60" evidence="5">
    <location>
        <begin position="1"/>
        <end position="145"/>
    </location>
</feature>
<dbReference type="RefSeq" id="WP_382166087.1">
    <property type="nucleotide sequence ID" value="NZ_JBHTBR010000002.1"/>
</dbReference>
<keyword evidence="4" id="KW-0788">Thiol protease</keyword>
<protein>
    <submittedName>
        <fullName evidence="6">Peptidase P60</fullName>
    </submittedName>
</protein>
<gene>
    <name evidence="6" type="ORF">ACFQS8_04595</name>
</gene>
<sequence length="156" mass="17581">MLPRQDIVDEARKWLGTPYQHQASCLHVGCDCLGLVRGVWRSVIGEEPERAPPYTPNWAEDLCEETLLDAARRHLTEVPIGRVHEGDVLLFRMGLGAPMKHAAIITEAHDGSAVKIIHAYWGRAVVETHMGLWWKRRVGGAFSFPETPHFDHTNLT</sequence>
<dbReference type="Proteomes" id="UP001596492">
    <property type="component" value="Unassembled WGS sequence"/>
</dbReference>
<dbReference type="InterPro" id="IPR000064">
    <property type="entry name" value="NLP_P60_dom"/>
</dbReference>
<keyword evidence="2" id="KW-0645">Protease</keyword>
<evidence type="ECO:0000313" key="7">
    <source>
        <dbReference type="Proteomes" id="UP001596492"/>
    </source>
</evidence>
<dbReference type="Gene3D" id="3.90.1720.10">
    <property type="entry name" value="endopeptidase domain like (from Nostoc punctiforme)"/>
    <property type="match status" value="1"/>
</dbReference>
<evidence type="ECO:0000256" key="1">
    <source>
        <dbReference type="ARBA" id="ARBA00007074"/>
    </source>
</evidence>
<dbReference type="EMBL" id="JBHTBR010000002">
    <property type="protein sequence ID" value="MFC7290882.1"/>
    <property type="molecule type" value="Genomic_DNA"/>
</dbReference>
<evidence type="ECO:0000313" key="6">
    <source>
        <dbReference type="EMBL" id="MFC7290882.1"/>
    </source>
</evidence>
<accession>A0ABW2IJ78</accession>
<organism evidence="6 7">
    <name type="scientific">Hirschia litorea</name>
    <dbReference type="NCBI Taxonomy" id="1199156"/>
    <lineage>
        <taxon>Bacteria</taxon>
        <taxon>Pseudomonadati</taxon>
        <taxon>Pseudomonadota</taxon>
        <taxon>Alphaproteobacteria</taxon>
        <taxon>Hyphomonadales</taxon>
        <taxon>Hyphomonadaceae</taxon>
        <taxon>Hirschia</taxon>
    </lineage>
</organism>
<dbReference type="InterPro" id="IPR038765">
    <property type="entry name" value="Papain-like_cys_pep_sf"/>
</dbReference>
<dbReference type="PROSITE" id="PS50890">
    <property type="entry name" value="PUA"/>
    <property type="match status" value="1"/>
</dbReference>